<sequence length="217" mass="23646">MAYPESPSSLSAISSLELPSPERTQIYVVDSSSPLIRSTETTAAPGAPSSYQERPVHLTPWLEMKITSPTPPSSNVLALIFGCLFLTTFVVLPNSVRKEEALIGLHGPRHTTTLFIWLAASCYATGLAGFCWLGYKNRSNHIWLADHIFLPVTLNSGLGLALTLMHVYTAEKGFWVYTSIANAALTTCTGANSLLLYIWHAALARTALEEHLSITLD</sequence>
<keyword evidence="3" id="KW-1185">Reference proteome</keyword>
<keyword evidence="1" id="KW-0812">Transmembrane</keyword>
<evidence type="ECO:0000256" key="1">
    <source>
        <dbReference type="SAM" id="Phobius"/>
    </source>
</evidence>
<comment type="caution">
    <text evidence="2">The sequence shown here is derived from an EMBL/GenBank/DDBJ whole genome shotgun (WGS) entry which is preliminary data.</text>
</comment>
<proteinExistence type="predicted"/>
<feature type="transmembrane region" description="Helical" evidence="1">
    <location>
        <begin position="114"/>
        <end position="135"/>
    </location>
</feature>
<dbReference type="OrthoDB" id="3503265at2759"/>
<reference evidence="2" key="1">
    <citation type="submission" date="2021-02" db="EMBL/GenBank/DDBJ databases">
        <title>Genome sequence Cadophora malorum strain M34.</title>
        <authorList>
            <person name="Stefanovic E."/>
            <person name="Vu D."/>
            <person name="Scully C."/>
            <person name="Dijksterhuis J."/>
            <person name="Roader J."/>
            <person name="Houbraken J."/>
        </authorList>
    </citation>
    <scope>NUCLEOTIDE SEQUENCE</scope>
    <source>
        <strain evidence="2">M34</strain>
    </source>
</reference>
<gene>
    <name evidence="2" type="ORF">IFR04_012585</name>
</gene>
<evidence type="ECO:0000313" key="3">
    <source>
        <dbReference type="Proteomes" id="UP000664132"/>
    </source>
</evidence>
<feature type="transmembrane region" description="Helical" evidence="1">
    <location>
        <begin position="74"/>
        <end position="94"/>
    </location>
</feature>
<feature type="transmembrane region" description="Helical" evidence="1">
    <location>
        <begin position="174"/>
        <end position="199"/>
    </location>
</feature>
<keyword evidence="1" id="KW-0472">Membrane</keyword>
<feature type="transmembrane region" description="Helical" evidence="1">
    <location>
        <begin position="147"/>
        <end position="168"/>
    </location>
</feature>
<dbReference type="AlphaFoldDB" id="A0A8H7T320"/>
<protein>
    <submittedName>
        <fullName evidence="2">Uncharacterized protein</fullName>
    </submittedName>
</protein>
<dbReference type="EMBL" id="JAFJYH010000272">
    <property type="protein sequence ID" value="KAG4414289.1"/>
    <property type="molecule type" value="Genomic_DNA"/>
</dbReference>
<keyword evidence="1" id="KW-1133">Transmembrane helix</keyword>
<accession>A0A8H7T320</accession>
<organism evidence="2 3">
    <name type="scientific">Cadophora malorum</name>
    <dbReference type="NCBI Taxonomy" id="108018"/>
    <lineage>
        <taxon>Eukaryota</taxon>
        <taxon>Fungi</taxon>
        <taxon>Dikarya</taxon>
        <taxon>Ascomycota</taxon>
        <taxon>Pezizomycotina</taxon>
        <taxon>Leotiomycetes</taxon>
        <taxon>Helotiales</taxon>
        <taxon>Ploettnerulaceae</taxon>
        <taxon>Cadophora</taxon>
    </lineage>
</organism>
<evidence type="ECO:0000313" key="2">
    <source>
        <dbReference type="EMBL" id="KAG4414289.1"/>
    </source>
</evidence>
<dbReference type="Proteomes" id="UP000664132">
    <property type="component" value="Unassembled WGS sequence"/>
</dbReference>
<name>A0A8H7T320_9HELO</name>